<dbReference type="InterPro" id="IPR036286">
    <property type="entry name" value="LexA/Signal_pep-like_sf"/>
</dbReference>
<evidence type="ECO:0000256" key="5">
    <source>
        <dbReference type="NCBIfam" id="TIGR02228"/>
    </source>
</evidence>
<dbReference type="InterPro" id="IPR019533">
    <property type="entry name" value="Peptidase_S26"/>
</dbReference>
<dbReference type="Pfam" id="PF10502">
    <property type="entry name" value="Peptidase_S26"/>
    <property type="match status" value="1"/>
</dbReference>
<proteinExistence type="predicted"/>
<feature type="transmembrane region" description="Helical" evidence="7">
    <location>
        <begin position="142"/>
        <end position="160"/>
    </location>
</feature>
<dbReference type="RefSeq" id="WP_203937958.1">
    <property type="nucleotide sequence ID" value="NZ_BAAAGJ010000009.1"/>
</dbReference>
<feature type="compositionally biased region" description="Basic residues" evidence="6">
    <location>
        <begin position="166"/>
        <end position="175"/>
    </location>
</feature>
<evidence type="ECO:0000256" key="1">
    <source>
        <dbReference type="ARBA" id="ARBA00004370"/>
    </source>
</evidence>
<evidence type="ECO:0000256" key="6">
    <source>
        <dbReference type="SAM" id="MobiDB-lite"/>
    </source>
</evidence>
<dbReference type="NCBIfam" id="TIGR02228">
    <property type="entry name" value="sigpep_I_arch"/>
    <property type="match status" value="1"/>
</dbReference>
<keyword evidence="4 7" id="KW-0472">Membrane</keyword>
<feature type="compositionally biased region" description="Low complexity" evidence="6">
    <location>
        <begin position="176"/>
        <end position="189"/>
    </location>
</feature>
<feature type="domain" description="Peptidase S26" evidence="8">
    <location>
        <begin position="17"/>
        <end position="89"/>
    </location>
</feature>
<dbReference type="PANTHER" id="PTHR10806">
    <property type="entry name" value="SIGNAL PEPTIDASE COMPLEX CATALYTIC SUBUNIT SEC11"/>
    <property type="match status" value="1"/>
</dbReference>
<organism evidence="9 10">
    <name type="scientific">Spirilliplanes yamanashiensis</name>
    <dbReference type="NCBI Taxonomy" id="42233"/>
    <lineage>
        <taxon>Bacteria</taxon>
        <taxon>Bacillati</taxon>
        <taxon>Actinomycetota</taxon>
        <taxon>Actinomycetes</taxon>
        <taxon>Micromonosporales</taxon>
        <taxon>Micromonosporaceae</taxon>
        <taxon>Spirilliplanes</taxon>
    </lineage>
</organism>
<accession>A0A8J3Y6B3</accession>
<dbReference type="GO" id="GO:0016020">
    <property type="term" value="C:membrane"/>
    <property type="evidence" value="ECO:0007669"/>
    <property type="project" value="UniProtKB-SubCell"/>
</dbReference>
<name>A0A8J3Y6B3_9ACTN</name>
<keyword evidence="3 7" id="KW-1133">Transmembrane helix</keyword>
<dbReference type="GO" id="GO:0009003">
    <property type="term" value="F:signal peptidase activity"/>
    <property type="evidence" value="ECO:0007669"/>
    <property type="project" value="UniProtKB-EC"/>
</dbReference>
<evidence type="ECO:0000313" key="10">
    <source>
        <dbReference type="Proteomes" id="UP000652013"/>
    </source>
</evidence>
<comment type="subcellular location">
    <subcellularLocation>
        <location evidence="1">Membrane</location>
    </subcellularLocation>
</comment>
<reference evidence="9" key="1">
    <citation type="submission" date="2021-01" db="EMBL/GenBank/DDBJ databases">
        <title>Whole genome shotgun sequence of Spirilliplanes yamanashiensis NBRC 15828.</title>
        <authorList>
            <person name="Komaki H."/>
            <person name="Tamura T."/>
        </authorList>
    </citation>
    <scope>NUCLEOTIDE SEQUENCE</scope>
    <source>
        <strain evidence="9">NBRC 15828</strain>
    </source>
</reference>
<dbReference type="AlphaFoldDB" id="A0A8J3Y6B3"/>
<keyword evidence="2 7" id="KW-0812">Transmembrane</keyword>
<dbReference type="Proteomes" id="UP000652013">
    <property type="component" value="Unassembled WGS sequence"/>
</dbReference>
<evidence type="ECO:0000256" key="2">
    <source>
        <dbReference type="ARBA" id="ARBA00022692"/>
    </source>
</evidence>
<dbReference type="SUPFAM" id="SSF51306">
    <property type="entry name" value="LexA/Signal peptidase"/>
    <property type="match status" value="1"/>
</dbReference>
<dbReference type="GO" id="GO:0004252">
    <property type="term" value="F:serine-type endopeptidase activity"/>
    <property type="evidence" value="ECO:0007669"/>
    <property type="project" value="UniProtKB-UniRule"/>
</dbReference>
<gene>
    <name evidence="9" type="ORF">Sya03_20080</name>
</gene>
<dbReference type="GO" id="GO:0006465">
    <property type="term" value="P:signal peptide processing"/>
    <property type="evidence" value="ECO:0007669"/>
    <property type="project" value="UniProtKB-UniRule"/>
</dbReference>
<protein>
    <recommendedName>
        <fullName evidence="5">Signal peptidase I</fullName>
        <ecNumber evidence="5">3.4.21.89</ecNumber>
    </recommendedName>
</protein>
<keyword evidence="10" id="KW-1185">Reference proteome</keyword>
<comment type="caution">
    <text evidence="9">The sequence shown here is derived from an EMBL/GenBank/DDBJ whole genome shotgun (WGS) entry which is preliminary data.</text>
</comment>
<feature type="region of interest" description="Disordered" evidence="6">
    <location>
        <begin position="166"/>
        <end position="189"/>
    </location>
</feature>
<evidence type="ECO:0000256" key="4">
    <source>
        <dbReference type="ARBA" id="ARBA00023136"/>
    </source>
</evidence>
<dbReference type="PANTHER" id="PTHR10806:SF6">
    <property type="entry name" value="SIGNAL PEPTIDASE COMPLEX CATALYTIC SUBUNIT SEC11"/>
    <property type="match status" value="1"/>
</dbReference>
<evidence type="ECO:0000313" key="9">
    <source>
        <dbReference type="EMBL" id="GIJ02656.1"/>
    </source>
</evidence>
<evidence type="ECO:0000256" key="7">
    <source>
        <dbReference type="SAM" id="Phobius"/>
    </source>
</evidence>
<sequence>MTAAPAGRTRRLATTALMLVMVAAAAAVTLGRVAGLQPLVEQSGSMLPTIRPGALVVSRPVPADAVRTGDIVSFRDTGRGGALITHRVVDVRRTGDLLTFETRGDANAGSERWTAPARAEIGRTVVVLPYLGMLVAGLAEPLVVACLAAVAGLLVAAVLAGRRGRHGRRRGRAVSRPRVPSSSGTASAR</sequence>
<dbReference type="EMBL" id="BOOY01000014">
    <property type="protein sequence ID" value="GIJ02656.1"/>
    <property type="molecule type" value="Genomic_DNA"/>
</dbReference>
<dbReference type="CDD" id="cd06530">
    <property type="entry name" value="S26_SPase_I"/>
    <property type="match status" value="1"/>
</dbReference>
<evidence type="ECO:0000256" key="3">
    <source>
        <dbReference type="ARBA" id="ARBA00022989"/>
    </source>
</evidence>
<evidence type="ECO:0000259" key="8">
    <source>
        <dbReference type="Pfam" id="PF10502"/>
    </source>
</evidence>
<dbReference type="InterPro" id="IPR001733">
    <property type="entry name" value="Peptidase_S26B"/>
</dbReference>
<dbReference type="EC" id="3.4.21.89" evidence="5"/>